<sequence length="135" mass="14807">MNSSAAEAQVENDSELFLRFKDERPCWPFIGLSLTFGALATVGIVLNTLHIYVTIKTKSLHGTSFILLALLSAFESVHLSGHYLFIFVALSGQNFIDYALAAKICAPSFFATQYTSLIMLSIGIDRLICIISPTL</sequence>
<dbReference type="Pfam" id="PF10320">
    <property type="entry name" value="7TM_GPCR_Srsx"/>
    <property type="match status" value="1"/>
</dbReference>
<dbReference type="InterPro" id="IPR047130">
    <property type="entry name" value="7TM_GPCR_Srsx_nematod"/>
</dbReference>
<dbReference type="PANTHER" id="PTHR23360:SF5">
    <property type="entry name" value="G-PROTEIN COUPLED RECEPTORS FAMILY 1 PROFILE DOMAIN-CONTAINING PROTEIN"/>
    <property type="match status" value="1"/>
</dbReference>
<keyword evidence="1" id="KW-0812">Transmembrane</keyword>
<dbReference type="SUPFAM" id="SSF81321">
    <property type="entry name" value="Family A G protein-coupled receptor-like"/>
    <property type="match status" value="1"/>
</dbReference>
<evidence type="ECO:0000256" key="1">
    <source>
        <dbReference type="SAM" id="Phobius"/>
    </source>
</evidence>
<evidence type="ECO:0008006" key="4">
    <source>
        <dbReference type="Google" id="ProtNLM"/>
    </source>
</evidence>
<keyword evidence="3" id="KW-1185">Reference proteome</keyword>
<dbReference type="Proteomes" id="UP001620645">
    <property type="component" value="Unassembled WGS sequence"/>
</dbReference>
<dbReference type="Gene3D" id="1.20.1070.10">
    <property type="entry name" value="Rhodopsin 7-helix transmembrane proteins"/>
    <property type="match status" value="1"/>
</dbReference>
<keyword evidence="1" id="KW-0472">Membrane</keyword>
<dbReference type="EMBL" id="JBICCN010000060">
    <property type="protein sequence ID" value="KAL3096647.1"/>
    <property type="molecule type" value="Genomic_DNA"/>
</dbReference>
<feature type="transmembrane region" description="Helical" evidence="1">
    <location>
        <begin position="27"/>
        <end position="53"/>
    </location>
</feature>
<name>A0ABD2K173_HETSC</name>
<feature type="transmembrane region" description="Helical" evidence="1">
    <location>
        <begin position="65"/>
        <end position="90"/>
    </location>
</feature>
<dbReference type="AlphaFoldDB" id="A0ABD2K173"/>
<protein>
    <recommendedName>
        <fullName evidence="4">G-protein coupled receptors family 1 profile domain-containing protein</fullName>
    </recommendedName>
</protein>
<dbReference type="PANTHER" id="PTHR23360">
    <property type="entry name" value="G-PROTEIN COUPLED RECEPTORS FAMILY 1 PROFILE DOMAIN-CONTAINING PROTEIN-RELATED"/>
    <property type="match status" value="1"/>
</dbReference>
<evidence type="ECO:0000313" key="3">
    <source>
        <dbReference type="Proteomes" id="UP001620645"/>
    </source>
</evidence>
<keyword evidence="1" id="KW-1133">Transmembrane helix</keyword>
<evidence type="ECO:0000313" key="2">
    <source>
        <dbReference type="EMBL" id="KAL3096647.1"/>
    </source>
</evidence>
<dbReference type="InterPro" id="IPR019424">
    <property type="entry name" value="7TM_GPCR_Srsx"/>
</dbReference>
<reference evidence="2 3" key="1">
    <citation type="submission" date="2024-10" db="EMBL/GenBank/DDBJ databases">
        <authorList>
            <person name="Kim D."/>
        </authorList>
    </citation>
    <scope>NUCLEOTIDE SEQUENCE [LARGE SCALE GENOMIC DNA]</scope>
    <source>
        <strain evidence="2">Taebaek</strain>
    </source>
</reference>
<accession>A0ABD2K173</accession>
<comment type="caution">
    <text evidence="2">The sequence shown here is derived from an EMBL/GenBank/DDBJ whole genome shotgun (WGS) entry which is preliminary data.</text>
</comment>
<organism evidence="2 3">
    <name type="scientific">Heterodera schachtii</name>
    <name type="common">Sugarbeet cyst nematode worm</name>
    <name type="synonym">Tylenchus schachtii</name>
    <dbReference type="NCBI Taxonomy" id="97005"/>
    <lineage>
        <taxon>Eukaryota</taxon>
        <taxon>Metazoa</taxon>
        <taxon>Ecdysozoa</taxon>
        <taxon>Nematoda</taxon>
        <taxon>Chromadorea</taxon>
        <taxon>Rhabditida</taxon>
        <taxon>Tylenchina</taxon>
        <taxon>Tylenchomorpha</taxon>
        <taxon>Tylenchoidea</taxon>
        <taxon>Heteroderidae</taxon>
        <taxon>Heteroderinae</taxon>
        <taxon>Heterodera</taxon>
    </lineage>
</organism>
<proteinExistence type="predicted"/>
<gene>
    <name evidence="2" type="ORF">niasHS_004376</name>
</gene>